<proteinExistence type="predicted"/>
<sequence>KIFSDQIRGDVTGTSAAVPAFGFQVDNTGIYRSGTNQLSFSTNSIQRFRIESNGVLRSLNSSYESLVTNDDVIPNKKYVDSVVSGGAFPTANTFAGTSSISGLDGTKTYLVHGYSIIPHKRVGWSVHCVLDSVILRRGTTTPGAGTTVASTPSQFMGPAGMPGPLDAWDGEFQSEASFICPMSGDTQINMEFNHTGTGPTPPNPGGPTFQRYSIHMTAVQLD</sequence>
<accession>A0A0F9EJM3</accession>
<feature type="non-terminal residue" evidence="1">
    <location>
        <position position="1"/>
    </location>
</feature>
<evidence type="ECO:0000313" key="1">
    <source>
        <dbReference type="EMBL" id="KKL24093.1"/>
    </source>
</evidence>
<gene>
    <name evidence="1" type="ORF">LCGC14_2418790</name>
</gene>
<organism evidence="1">
    <name type="scientific">marine sediment metagenome</name>
    <dbReference type="NCBI Taxonomy" id="412755"/>
    <lineage>
        <taxon>unclassified sequences</taxon>
        <taxon>metagenomes</taxon>
        <taxon>ecological metagenomes</taxon>
    </lineage>
</organism>
<protein>
    <submittedName>
        <fullName evidence="1">Uncharacterized protein</fullName>
    </submittedName>
</protein>
<name>A0A0F9EJM3_9ZZZZ</name>
<dbReference type="EMBL" id="LAZR01036723">
    <property type="protein sequence ID" value="KKL24093.1"/>
    <property type="molecule type" value="Genomic_DNA"/>
</dbReference>
<comment type="caution">
    <text evidence="1">The sequence shown here is derived from an EMBL/GenBank/DDBJ whole genome shotgun (WGS) entry which is preliminary data.</text>
</comment>
<reference evidence="1" key="1">
    <citation type="journal article" date="2015" name="Nature">
        <title>Complex archaea that bridge the gap between prokaryotes and eukaryotes.</title>
        <authorList>
            <person name="Spang A."/>
            <person name="Saw J.H."/>
            <person name="Jorgensen S.L."/>
            <person name="Zaremba-Niedzwiedzka K."/>
            <person name="Martijn J."/>
            <person name="Lind A.E."/>
            <person name="van Eijk R."/>
            <person name="Schleper C."/>
            <person name="Guy L."/>
            <person name="Ettema T.J."/>
        </authorList>
    </citation>
    <scope>NUCLEOTIDE SEQUENCE</scope>
</reference>
<dbReference type="AlphaFoldDB" id="A0A0F9EJM3"/>